<name>A0A1T4YI89_9CLOT</name>
<dbReference type="OrthoDB" id="1729741at2"/>
<proteinExistence type="predicted"/>
<reference evidence="3" key="1">
    <citation type="submission" date="2017-02" db="EMBL/GenBank/DDBJ databases">
        <authorList>
            <person name="Varghese N."/>
            <person name="Submissions S."/>
        </authorList>
    </citation>
    <scope>NUCLEOTIDE SEQUENCE [LARGE SCALE GENOMIC DNA]</scope>
    <source>
        <strain evidence="3">USBA 833</strain>
    </source>
</reference>
<evidence type="ECO:0000313" key="3">
    <source>
        <dbReference type="Proteomes" id="UP000190105"/>
    </source>
</evidence>
<dbReference type="STRING" id="1147123.SAMN05443428_1523"/>
<keyword evidence="3" id="KW-1185">Reference proteome</keyword>
<dbReference type="Pfam" id="PF04015">
    <property type="entry name" value="DUF362"/>
    <property type="match status" value="1"/>
</dbReference>
<gene>
    <name evidence="2" type="ORF">SAMN05443428_1523</name>
</gene>
<protein>
    <submittedName>
        <fullName evidence="2">Uncharacterized conserved protein, DUF362 family</fullName>
    </submittedName>
</protein>
<dbReference type="InterPro" id="IPR007160">
    <property type="entry name" value="DUF362"/>
</dbReference>
<feature type="domain" description="DUF362" evidence="1">
    <location>
        <begin position="42"/>
        <end position="243"/>
    </location>
</feature>
<organism evidence="2 3">
    <name type="scientific">Caloramator quimbayensis</name>
    <dbReference type="NCBI Taxonomy" id="1147123"/>
    <lineage>
        <taxon>Bacteria</taxon>
        <taxon>Bacillati</taxon>
        <taxon>Bacillota</taxon>
        <taxon>Clostridia</taxon>
        <taxon>Eubacteriales</taxon>
        <taxon>Clostridiaceae</taxon>
        <taxon>Caloramator</taxon>
    </lineage>
</organism>
<dbReference type="Proteomes" id="UP000190105">
    <property type="component" value="Unassembled WGS sequence"/>
</dbReference>
<accession>A0A1T4YI89</accession>
<sequence length="298" mass="32553">MRKRRIESPIVAIGKNVDESASIRQALGYLPIANFVNNEDCVVITANMVNNNPPEKAVVVGPQSLREIIKFFKERNPKRIVVAAGSGGTDTKTVLTNYGYDKVIEEEKVEFIDLNVGPFTNIVIGGKVVKETKINKLIDEATIIVSFTQLKIHEEATMSAALKNIALSWPPAQVHGYPKKNLGIHEDLHDFIVAMVKNIPIDLSIVSLNPAMVGTGPSKGAAKRSDMVIASFDPVACDTICARLLGFKPQAINYLYRCITDGVGEGNIQNIDVKGAKLIDIEKEFSQIAYGQSFAIDE</sequence>
<evidence type="ECO:0000313" key="2">
    <source>
        <dbReference type="EMBL" id="SKB00945.1"/>
    </source>
</evidence>
<dbReference type="AlphaFoldDB" id="A0A1T4YI89"/>
<dbReference type="RefSeq" id="WP_078697896.1">
    <property type="nucleotide sequence ID" value="NZ_FUYH01000052.1"/>
</dbReference>
<dbReference type="EMBL" id="FUYH01000052">
    <property type="protein sequence ID" value="SKB00945.1"/>
    <property type="molecule type" value="Genomic_DNA"/>
</dbReference>
<evidence type="ECO:0000259" key="1">
    <source>
        <dbReference type="Pfam" id="PF04015"/>
    </source>
</evidence>